<dbReference type="Proteomes" id="UP000198885">
    <property type="component" value="Unassembled WGS sequence"/>
</dbReference>
<dbReference type="STRING" id="641238.SAMN04490244_10772"/>
<name>A0A1H9VGC1_9RHOB</name>
<evidence type="ECO:0000313" key="4">
    <source>
        <dbReference type="Proteomes" id="UP000198885"/>
    </source>
</evidence>
<keyword evidence="4" id="KW-1185">Reference proteome</keyword>
<feature type="region of interest" description="Disordered" evidence="1">
    <location>
        <begin position="37"/>
        <end position="60"/>
    </location>
</feature>
<feature type="chain" id="PRO_5011783896" evidence="2">
    <location>
        <begin position="21"/>
        <end position="503"/>
    </location>
</feature>
<evidence type="ECO:0000256" key="2">
    <source>
        <dbReference type="SAM" id="SignalP"/>
    </source>
</evidence>
<gene>
    <name evidence="3" type="ORF">SAMN04490244_10772</name>
</gene>
<keyword evidence="2" id="KW-0732">Signal</keyword>
<dbReference type="OrthoDB" id="7929427at2"/>
<evidence type="ECO:0000313" key="3">
    <source>
        <dbReference type="EMBL" id="SES20333.1"/>
    </source>
</evidence>
<dbReference type="RefSeq" id="WP_092694260.1">
    <property type="nucleotide sequence ID" value="NZ_FOGU01000007.1"/>
</dbReference>
<evidence type="ECO:0000256" key="1">
    <source>
        <dbReference type="SAM" id="MobiDB-lite"/>
    </source>
</evidence>
<sequence length="503" mass="52564">MRSDLAALALLLTTTTAASAQEPLSAIDWLSDSVTTAAQPSQDDAPVSNGALPGKITVEPLDAPRPNDVGLFAPEAVGLPDALWSGAETGHLSELFAGLPVDALPSLRRMTKDLLSARAAPPPGDGASLFLSRVDALLRMGDIDRAGRLLERAGGTDPRLFRRAFDVALLNGSENRACARMRRAPEIAPTYAARVFCLARGGDWRAAALTLEAGDALGVIGSAEDRLLARFLDPAIADSTVSLPPPRDPTPLSFAMLAAIGEPMGTTGLPLAFAHFDLRPTAGWSHRIAAAERLARAGAIAPARLFEVYDDRQPPASGGTWDRVEAVQDAMRAISGSMPDAVNATLPDAWTEMQAAGLASVFARHLSPDLSNMPLDGAAQEAALEMALLTDDYAAAADSAGDALPRDVAIVLGRAPLPDDASPKVTALREGLAGEVAPPERLTRLVDEDRTGEALLLAAEDIDRGAAGDLDELAPSLAFLVQMGLDGTARRTALEILMLDRGA</sequence>
<proteinExistence type="predicted"/>
<protein>
    <submittedName>
        <fullName evidence="3">Uncharacterized protein</fullName>
    </submittedName>
</protein>
<feature type="signal peptide" evidence="2">
    <location>
        <begin position="1"/>
        <end position="20"/>
    </location>
</feature>
<dbReference type="EMBL" id="FOGU01000007">
    <property type="protein sequence ID" value="SES20333.1"/>
    <property type="molecule type" value="Genomic_DNA"/>
</dbReference>
<accession>A0A1H9VGC1</accession>
<organism evidence="3 4">
    <name type="scientific">Tranquillimonas rosea</name>
    <dbReference type="NCBI Taxonomy" id="641238"/>
    <lineage>
        <taxon>Bacteria</taxon>
        <taxon>Pseudomonadati</taxon>
        <taxon>Pseudomonadota</taxon>
        <taxon>Alphaproteobacteria</taxon>
        <taxon>Rhodobacterales</taxon>
        <taxon>Roseobacteraceae</taxon>
        <taxon>Tranquillimonas</taxon>
    </lineage>
</organism>
<reference evidence="3 4" key="1">
    <citation type="submission" date="2016-10" db="EMBL/GenBank/DDBJ databases">
        <authorList>
            <person name="de Groot N.N."/>
        </authorList>
    </citation>
    <scope>NUCLEOTIDE SEQUENCE [LARGE SCALE GENOMIC DNA]</scope>
    <source>
        <strain evidence="3 4">DSM 23042</strain>
    </source>
</reference>
<dbReference type="AlphaFoldDB" id="A0A1H9VGC1"/>